<feature type="transmembrane region" description="Helical" evidence="9">
    <location>
        <begin position="213"/>
        <end position="230"/>
    </location>
</feature>
<keyword evidence="5 9" id="KW-0812">Transmembrane</keyword>
<feature type="transmembrane region" description="Helical" evidence="9">
    <location>
        <begin position="81"/>
        <end position="101"/>
    </location>
</feature>
<evidence type="ECO:0000256" key="1">
    <source>
        <dbReference type="ARBA" id="ARBA00004141"/>
    </source>
</evidence>
<gene>
    <name evidence="10" type="ORF">SAMN05444373_100857</name>
</gene>
<dbReference type="PANTHER" id="PTHR34975">
    <property type="entry name" value="SPORE GERMINATION PROTEIN A2"/>
    <property type="match status" value="1"/>
</dbReference>
<comment type="subcellular location">
    <subcellularLocation>
        <location evidence="1">Membrane</location>
        <topology evidence="1">Multi-pass membrane protein</topology>
    </subcellularLocation>
</comment>
<dbReference type="AlphaFoldDB" id="A0A1M6DPW9"/>
<evidence type="ECO:0000256" key="7">
    <source>
        <dbReference type="ARBA" id="ARBA00023136"/>
    </source>
</evidence>
<evidence type="ECO:0000256" key="5">
    <source>
        <dbReference type="ARBA" id="ARBA00022692"/>
    </source>
</evidence>
<organism evidence="10 11">
    <name type="scientific">Thermoclostridium caenicola</name>
    <dbReference type="NCBI Taxonomy" id="659425"/>
    <lineage>
        <taxon>Bacteria</taxon>
        <taxon>Bacillati</taxon>
        <taxon>Bacillota</taxon>
        <taxon>Clostridia</taxon>
        <taxon>Eubacteriales</taxon>
        <taxon>Oscillospiraceae</taxon>
        <taxon>Thermoclostridium</taxon>
    </lineage>
</organism>
<name>A0A1M6DPW9_9FIRM</name>
<feature type="transmembrane region" description="Helical" evidence="9">
    <location>
        <begin position="143"/>
        <end position="160"/>
    </location>
</feature>
<feature type="transmembrane region" description="Helical" evidence="9">
    <location>
        <begin position="266"/>
        <end position="287"/>
    </location>
</feature>
<dbReference type="InterPro" id="IPR004761">
    <property type="entry name" value="Spore_GerAB"/>
</dbReference>
<evidence type="ECO:0000256" key="2">
    <source>
        <dbReference type="ARBA" id="ARBA00007998"/>
    </source>
</evidence>
<dbReference type="Proteomes" id="UP000324781">
    <property type="component" value="Unassembled WGS sequence"/>
</dbReference>
<dbReference type="RefSeq" id="WP_188118364.1">
    <property type="nucleotide sequence ID" value="NZ_FQZP01000008.1"/>
</dbReference>
<accession>A0A1M6DPW9</accession>
<keyword evidence="11" id="KW-1185">Reference proteome</keyword>
<reference evidence="10 11" key="1">
    <citation type="submission" date="2016-11" db="EMBL/GenBank/DDBJ databases">
        <authorList>
            <person name="Varghese N."/>
            <person name="Submissions S."/>
        </authorList>
    </citation>
    <scope>NUCLEOTIDE SEQUENCE [LARGE SCALE GENOMIC DNA]</scope>
    <source>
        <strain evidence="10 11">DSM 19027</strain>
    </source>
</reference>
<keyword evidence="7 9" id="KW-0472">Membrane</keyword>
<feature type="region of interest" description="Disordered" evidence="8">
    <location>
        <begin position="353"/>
        <end position="372"/>
    </location>
</feature>
<evidence type="ECO:0000256" key="9">
    <source>
        <dbReference type="SAM" id="Phobius"/>
    </source>
</evidence>
<evidence type="ECO:0000313" key="11">
    <source>
        <dbReference type="Proteomes" id="UP000324781"/>
    </source>
</evidence>
<evidence type="ECO:0000256" key="4">
    <source>
        <dbReference type="ARBA" id="ARBA00022544"/>
    </source>
</evidence>
<feature type="transmembrane region" description="Helical" evidence="9">
    <location>
        <begin position="12"/>
        <end position="30"/>
    </location>
</feature>
<dbReference type="NCBIfam" id="TIGR00912">
    <property type="entry name" value="2A0309"/>
    <property type="match status" value="1"/>
</dbReference>
<dbReference type="EMBL" id="FQZP01000008">
    <property type="protein sequence ID" value="SHI75232.1"/>
    <property type="molecule type" value="Genomic_DNA"/>
</dbReference>
<evidence type="ECO:0000313" key="10">
    <source>
        <dbReference type="EMBL" id="SHI75232.1"/>
    </source>
</evidence>
<evidence type="ECO:0000256" key="6">
    <source>
        <dbReference type="ARBA" id="ARBA00022989"/>
    </source>
</evidence>
<keyword evidence="6 9" id="KW-1133">Transmembrane helix</keyword>
<dbReference type="Pfam" id="PF03845">
    <property type="entry name" value="Spore_permease"/>
    <property type="match status" value="1"/>
</dbReference>
<keyword evidence="4" id="KW-0309">Germination</keyword>
<feature type="transmembrane region" description="Helical" evidence="9">
    <location>
        <begin position="113"/>
        <end position="131"/>
    </location>
</feature>
<feature type="transmembrane region" description="Helical" evidence="9">
    <location>
        <begin position="328"/>
        <end position="349"/>
    </location>
</feature>
<dbReference type="PANTHER" id="PTHR34975:SF2">
    <property type="entry name" value="SPORE GERMINATION PROTEIN A2"/>
    <property type="match status" value="1"/>
</dbReference>
<keyword evidence="3" id="KW-0813">Transport</keyword>
<comment type="similarity">
    <text evidence="2">Belongs to the amino acid-polyamine-organocation (APC) superfamily. Spore germination protein (SGP) (TC 2.A.3.9) family.</text>
</comment>
<dbReference type="GO" id="GO:0016020">
    <property type="term" value="C:membrane"/>
    <property type="evidence" value="ECO:0007669"/>
    <property type="project" value="UniProtKB-SubCell"/>
</dbReference>
<dbReference type="GO" id="GO:0009847">
    <property type="term" value="P:spore germination"/>
    <property type="evidence" value="ECO:0007669"/>
    <property type="project" value="InterPro"/>
</dbReference>
<evidence type="ECO:0000256" key="3">
    <source>
        <dbReference type="ARBA" id="ARBA00022448"/>
    </source>
</evidence>
<feature type="transmembrane region" description="Helical" evidence="9">
    <location>
        <begin position="36"/>
        <end position="60"/>
    </location>
</feature>
<sequence length="372" mass="40735">MEKTQISGIQLYLILLGFLFGSSVILTPALGAGRDAWLAMILAGVAGILLMWVYTTIALLNPSKTLVEILRDKLGKVIGTILSVLYIWYFVHLAALVFRNFGEFICTTTLPETPVAVVMGLFALVLLYVVNSGIEVLGRLSELFVLILPTVVLIISIALITEHDFTAFLPVLEDGMAPVIQAAFVNLTFPFGEAVAFLMVFPHLNRMDNLKKVVISSTATSSALAIFVFARDLIALGSDLIARATFIPHLTSLLIPEFNVVPLVDINLLVGGGVKISVCIYAAAKGLSQVTGTHDYRSFSRAVITFCVVLSVWVYENLIEMFAWAEKLWPYYSIPFQFVIPLLLLLLSLRGKNKPSQPNTENTETESCTSDA</sequence>
<feature type="transmembrane region" description="Helical" evidence="9">
    <location>
        <begin position="180"/>
        <end position="201"/>
    </location>
</feature>
<evidence type="ECO:0000256" key="8">
    <source>
        <dbReference type="SAM" id="MobiDB-lite"/>
    </source>
</evidence>
<feature type="transmembrane region" description="Helical" evidence="9">
    <location>
        <begin position="299"/>
        <end position="316"/>
    </location>
</feature>
<proteinExistence type="inferred from homology"/>
<protein>
    <submittedName>
        <fullName evidence="10">Spore germination protein KB</fullName>
    </submittedName>
</protein>